<gene>
    <name evidence="1" type="ORF">BST83_14115</name>
</gene>
<dbReference type="EMBL" id="MQUA01000013">
    <property type="protein sequence ID" value="PQB08149.1"/>
    <property type="molecule type" value="Genomic_DNA"/>
</dbReference>
<evidence type="ECO:0000313" key="1">
    <source>
        <dbReference type="EMBL" id="PQB08149.1"/>
    </source>
</evidence>
<comment type="caution">
    <text evidence="1">The sequence shown here is derived from an EMBL/GenBank/DDBJ whole genome shotgun (WGS) entry which is preliminary data.</text>
</comment>
<dbReference type="OrthoDB" id="9805159at2"/>
<dbReference type="AlphaFoldDB" id="A0A2S7KZQ3"/>
<evidence type="ECO:0000313" key="2">
    <source>
        <dbReference type="Proteomes" id="UP000239522"/>
    </source>
</evidence>
<organism evidence="1 2">
    <name type="scientific">Polaribacter filamentus</name>
    <dbReference type="NCBI Taxonomy" id="53483"/>
    <lineage>
        <taxon>Bacteria</taxon>
        <taxon>Pseudomonadati</taxon>
        <taxon>Bacteroidota</taxon>
        <taxon>Flavobacteriia</taxon>
        <taxon>Flavobacteriales</taxon>
        <taxon>Flavobacteriaceae</taxon>
    </lineage>
</organism>
<keyword evidence="2" id="KW-1185">Reference proteome</keyword>
<accession>A0A2S7KZQ3</accession>
<dbReference type="Proteomes" id="UP000239522">
    <property type="component" value="Unassembled WGS sequence"/>
</dbReference>
<reference evidence="1 2" key="1">
    <citation type="submission" date="2016-11" db="EMBL/GenBank/DDBJ databases">
        <title>Trade-off between light-utilization and light-protection in marine flavobacteria.</title>
        <authorList>
            <person name="Kumagai Y."/>
        </authorList>
    </citation>
    <scope>NUCLEOTIDE SEQUENCE [LARGE SCALE GENOMIC DNA]</scope>
    <source>
        <strain evidence="1 2">ATCC 700397</strain>
    </source>
</reference>
<protein>
    <submittedName>
        <fullName evidence="1">Uncharacterized protein</fullName>
    </submittedName>
</protein>
<dbReference type="RefSeq" id="WP_104810353.1">
    <property type="nucleotide sequence ID" value="NZ_MQUA01000013.1"/>
</dbReference>
<sequence>MRLRNTLKAFSGTISIQESEKNELNISWTNNDSFAQLEVNLTTYYFNIRYSENNITKELNF</sequence>
<proteinExistence type="predicted"/>
<name>A0A2S7KZQ3_9FLAO</name>